<evidence type="ECO:0000256" key="2">
    <source>
        <dbReference type="SAM" id="MobiDB-lite"/>
    </source>
</evidence>
<dbReference type="OrthoDB" id="3827724at2"/>
<dbReference type="InterPro" id="IPR001646">
    <property type="entry name" value="5peptide_repeat"/>
</dbReference>
<keyword evidence="1" id="KW-0175">Coiled coil</keyword>
<name>A0A448HDP7_9ACTO</name>
<feature type="transmembrane region" description="Helical" evidence="3">
    <location>
        <begin position="32"/>
        <end position="57"/>
    </location>
</feature>
<dbReference type="KEGG" id="ahw:NCTC11636_00405"/>
<dbReference type="AlphaFoldDB" id="A0A448HDP7"/>
<protein>
    <recommendedName>
        <fullName evidence="6">Pentapeptide repeat-containing protein</fullName>
    </recommendedName>
</protein>
<keyword evidence="5" id="KW-1185">Reference proteome</keyword>
<reference evidence="4 5" key="1">
    <citation type="submission" date="2018-12" db="EMBL/GenBank/DDBJ databases">
        <authorList>
            <consortium name="Pathogen Informatics"/>
        </authorList>
    </citation>
    <scope>NUCLEOTIDE SEQUENCE [LARGE SCALE GENOMIC DNA]</scope>
    <source>
        <strain evidence="4 5">NCTC11636</strain>
    </source>
</reference>
<feature type="region of interest" description="Disordered" evidence="2">
    <location>
        <begin position="398"/>
        <end position="421"/>
    </location>
</feature>
<gene>
    <name evidence="4" type="ORF">NCTC11636_00405</name>
</gene>
<keyword evidence="3" id="KW-1133">Transmembrane helix</keyword>
<keyword evidence="3" id="KW-0812">Transmembrane</keyword>
<dbReference type="RefSeq" id="WP_126381606.1">
    <property type="nucleotide sequence ID" value="NZ_LR134350.1"/>
</dbReference>
<accession>A0A448HDP7</accession>
<evidence type="ECO:0008006" key="6">
    <source>
        <dbReference type="Google" id="ProtNLM"/>
    </source>
</evidence>
<organism evidence="4 5">
    <name type="scientific">Actinomyces howellii</name>
    <dbReference type="NCBI Taxonomy" id="52771"/>
    <lineage>
        <taxon>Bacteria</taxon>
        <taxon>Bacillati</taxon>
        <taxon>Actinomycetota</taxon>
        <taxon>Actinomycetes</taxon>
        <taxon>Actinomycetales</taxon>
        <taxon>Actinomycetaceae</taxon>
        <taxon>Actinomyces</taxon>
    </lineage>
</organism>
<proteinExistence type="predicted"/>
<evidence type="ECO:0000313" key="5">
    <source>
        <dbReference type="Proteomes" id="UP000266895"/>
    </source>
</evidence>
<dbReference type="Pfam" id="PF13576">
    <property type="entry name" value="Pentapeptide_3"/>
    <property type="match status" value="1"/>
</dbReference>
<evidence type="ECO:0000256" key="1">
    <source>
        <dbReference type="SAM" id="Coils"/>
    </source>
</evidence>
<dbReference type="EMBL" id="LR134350">
    <property type="protein sequence ID" value="VEG26208.1"/>
    <property type="molecule type" value="Genomic_DNA"/>
</dbReference>
<dbReference type="Proteomes" id="UP000266895">
    <property type="component" value="Chromosome"/>
</dbReference>
<dbReference type="Gene3D" id="2.160.20.80">
    <property type="entry name" value="E3 ubiquitin-protein ligase SopA"/>
    <property type="match status" value="1"/>
</dbReference>
<sequence length="421" mass="46533">MEQDDTAHTDARLRRAMTRADRRGSRLRDFRTWPLFGVILVWVVLALVVFTVLGWVWGEGALWSSRWLTNWRSAGAGASPLDVVKVSLTTIGGIGGTGYLVIKYRERASAERAEAAAELARKDVEQEKAEQRLVSAVQQLGSPSPQVRIAGVYSLADVADTYRGPYKQRVVDILCGYLRSNRGQWEKPTEAADDSDKTPARTYVSDDGAVESTVLAVLGRHLRAGREATSSLPKVVQEVEDDQLWCDCAIDLHGAVLTERLNFDRTTFKNTTDFSGSTFTQNVIFRGATFHQNAYFEGVTFARNTTFAEAVFDRAPNYRDAIFCERTSFSNASICAHINGALAMNCSFYGACFNVQREPIFPEGMMTIDSTTGLPYDARWARFSPDGTILEIIEDDASAPREDAALGEEELPPSEPGPEIS</sequence>
<feature type="coiled-coil region" evidence="1">
    <location>
        <begin position="105"/>
        <end position="132"/>
    </location>
</feature>
<evidence type="ECO:0000256" key="3">
    <source>
        <dbReference type="SAM" id="Phobius"/>
    </source>
</evidence>
<evidence type="ECO:0000313" key="4">
    <source>
        <dbReference type="EMBL" id="VEG26208.1"/>
    </source>
</evidence>
<keyword evidence="3" id="KW-0472">Membrane</keyword>